<keyword evidence="2" id="KW-1185">Reference proteome</keyword>
<dbReference type="Pfam" id="PF05565">
    <property type="entry name" value="Sipho_Gp157"/>
    <property type="match status" value="1"/>
</dbReference>
<dbReference type="EMBL" id="QGDB01000004">
    <property type="protein sequence ID" value="PWL17425.1"/>
    <property type="molecule type" value="Genomic_DNA"/>
</dbReference>
<gene>
    <name evidence="1" type="ORF">DKP76_11645</name>
</gene>
<comment type="caution">
    <text evidence="1">The sequence shown here is derived from an EMBL/GenBank/DDBJ whole genome shotgun (WGS) entry which is preliminary data.</text>
</comment>
<accession>A0A316J9I5</accession>
<dbReference type="AlphaFoldDB" id="A0A316J9I5"/>
<reference evidence="1 2" key="1">
    <citation type="submission" date="2018-05" db="EMBL/GenBank/DDBJ databases">
        <title>Comparative genomic sequence analysis between strain HN4 and CCM 8460T (Falsochrobactrum ovis) will provide more evidence to prove that HN4 is a new species of Falsochrobactrum.</title>
        <authorList>
            <person name="Lyu W."/>
            <person name="Sun L."/>
            <person name="Yao L."/>
        </authorList>
    </citation>
    <scope>NUCLEOTIDE SEQUENCE [LARGE SCALE GENOMIC DNA]</scope>
    <source>
        <strain evidence="1 2">HN4</strain>
    </source>
</reference>
<dbReference type="InterPro" id="IPR008840">
    <property type="entry name" value="Sipho_Gp157"/>
</dbReference>
<organism evidence="1 2">
    <name type="scientific">Falsochrobactrum shanghaiense</name>
    <dbReference type="NCBI Taxonomy" id="2201899"/>
    <lineage>
        <taxon>Bacteria</taxon>
        <taxon>Pseudomonadati</taxon>
        <taxon>Pseudomonadota</taxon>
        <taxon>Alphaproteobacteria</taxon>
        <taxon>Hyphomicrobiales</taxon>
        <taxon>Brucellaceae</taxon>
        <taxon>Falsochrobactrum</taxon>
    </lineage>
</organism>
<sequence length="183" mass="20258">MGQYCYSQAGKACVMSDRYLKSDLATIQAQIAELVSDNPELADDEELRVDMIDGETSAIEFLHRVYRRQKKAEALAEGAKSEKQDAADRQSRFEKQAEGYRALALSILNSANVEKLVTPFATYSVTSPRTKAEVINLEDIPQGYYRIEKKADLKAIKSALENGEAIPGAQLTIGVHGLMIRSK</sequence>
<name>A0A316J9I5_9HYPH</name>
<dbReference type="Proteomes" id="UP000245865">
    <property type="component" value="Unassembled WGS sequence"/>
</dbReference>
<evidence type="ECO:0008006" key="3">
    <source>
        <dbReference type="Google" id="ProtNLM"/>
    </source>
</evidence>
<protein>
    <recommendedName>
        <fullName evidence="3">Siphovirus Gp157 family protein</fullName>
    </recommendedName>
</protein>
<proteinExistence type="predicted"/>
<evidence type="ECO:0000313" key="1">
    <source>
        <dbReference type="EMBL" id="PWL17425.1"/>
    </source>
</evidence>
<evidence type="ECO:0000313" key="2">
    <source>
        <dbReference type="Proteomes" id="UP000245865"/>
    </source>
</evidence>